<dbReference type="EMBL" id="JAOANI010000015">
    <property type="protein sequence ID" value="MCT7359152.1"/>
    <property type="molecule type" value="Genomic_DNA"/>
</dbReference>
<dbReference type="Pfam" id="PF03466">
    <property type="entry name" value="LysR_substrate"/>
    <property type="match status" value="1"/>
</dbReference>
<dbReference type="InterPro" id="IPR037402">
    <property type="entry name" value="YidZ_PBP2"/>
</dbReference>
<evidence type="ECO:0000313" key="7">
    <source>
        <dbReference type="Proteomes" id="UP001147830"/>
    </source>
</evidence>
<accession>A0A9X2WEW9</accession>
<dbReference type="PANTHER" id="PTHR30118">
    <property type="entry name" value="HTH-TYPE TRANSCRIPTIONAL REGULATOR LEUO-RELATED"/>
    <property type="match status" value="1"/>
</dbReference>
<reference evidence="6" key="1">
    <citation type="journal article" date="2022" name="Front. Microbiol.">
        <title>Genome-based taxonomic rearrangement of Oceanobacter-related bacteria including the description of Thalassolituus hydrocarbonoclasticus sp. nov. and Thalassolituus pacificus sp. nov. and emended description of the genus Thalassolituus.</title>
        <authorList>
            <person name="Dong C."/>
            <person name="Wei L."/>
            <person name="Wang J."/>
            <person name="Lai Q."/>
            <person name="Huang Z."/>
            <person name="Shao Z."/>
        </authorList>
    </citation>
    <scope>NUCLEOTIDE SEQUENCE</scope>
    <source>
        <strain evidence="6">59MF3M-4</strain>
    </source>
</reference>
<evidence type="ECO:0000256" key="4">
    <source>
        <dbReference type="ARBA" id="ARBA00023163"/>
    </source>
</evidence>
<comment type="caution">
    <text evidence="6">The sequence shown here is derived from an EMBL/GenBank/DDBJ whole genome shotgun (WGS) entry which is preliminary data.</text>
</comment>
<dbReference type="RefSeq" id="WP_260976027.1">
    <property type="nucleotide sequence ID" value="NZ_JAOANI010000015.1"/>
</dbReference>
<dbReference type="Gene3D" id="3.40.190.10">
    <property type="entry name" value="Periplasmic binding protein-like II"/>
    <property type="match status" value="2"/>
</dbReference>
<dbReference type="GO" id="GO:0003677">
    <property type="term" value="F:DNA binding"/>
    <property type="evidence" value="ECO:0007669"/>
    <property type="project" value="UniProtKB-KW"/>
</dbReference>
<dbReference type="GO" id="GO:0003700">
    <property type="term" value="F:DNA-binding transcription factor activity"/>
    <property type="evidence" value="ECO:0007669"/>
    <property type="project" value="InterPro"/>
</dbReference>
<dbReference type="Gene3D" id="1.10.10.10">
    <property type="entry name" value="Winged helix-like DNA-binding domain superfamily/Winged helix DNA-binding domain"/>
    <property type="match status" value="1"/>
</dbReference>
<name>A0A9X2WEW9_9GAMM</name>
<dbReference type="Pfam" id="PF00126">
    <property type="entry name" value="HTH_1"/>
    <property type="match status" value="1"/>
</dbReference>
<dbReference type="InterPro" id="IPR036390">
    <property type="entry name" value="WH_DNA-bd_sf"/>
</dbReference>
<comment type="similarity">
    <text evidence="1">Belongs to the LysR transcriptional regulatory family.</text>
</comment>
<reference evidence="6" key="2">
    <citation type="submission" date="2022-08" db="EMBL/GenBank/DDBJ databases">
        <authorList>
            <person name="Dong C."/>
        </authorList>
    </citation>
    <scope>NUCLEOTIDE SEQUENCE</scope>
    <source>
        <strain evidence="6">59MF3M-4</strain>
    </source>
</reference>
<dbReference type="InterPro" id="IPR036388">
    <property type="entry name" value="WH-like_DNA-bd_sf"/>
</dbReference>
<dbReference type="SUPFAM" id="SSF53850">
    <property type="entry name" value="Periplasmic binding protein-like II"/>
    <property type="match status" value="1"/>
</dbReference>
<dbReference type="CDD" id="cd08417">
    <property type="entry name" value="PBP2_Nitroaromatics_like"/>
    <property type="match status" value="1"/>
</dbReference>
<organism evidence="6 7">
    <name type="scientific">Thalassolituus pacificus</name>
    <dbReference type="NCBI Taxonomy" id="2975440"/>
    <lineage>
        <taxon>Bacteria</taxon>
        <taxon>Pseudomonadati</taxon>
        <taxon>Pseudomonadota</taxon>
        <taxon>Gammaproteobacteria</taxon>
        <taxon>Oceanospirillales</taxon>
        <taxon>Oceanospirillaceae</taxon>
        <taxon>Thalassolituus</taxon>
    </lineage>
</organism>
<dbReference type="Proteomes" id="UP001147830">
    <property type="component" value="Unassembled WGS sequence"/>
</dbReference>
<dbReference type="InterPro" id="IPR000847">
    <property type="entry name" value="LysR_HTH_N"/>
</dbReference>
<gene>
    <name evidence="6" type="ORF">NYR02_08980</name>
</gene>
<dbReference type="AlphaFoldDB" id="A0A9X2WEW9"/>
<evidence type="ECO:0000259" key="5">
    <source>
        <dbReference type="PROSITE" id="PS50931"/>
    </source>
</evidence>
<dbReference type="PROSITE" id="PS50931">
    <property type="entry name" value="HTH_LYSR"/>
    <property type="match status" value="1"/>
</dbReference>
<dbReference type="PRINTS" id="PR00039">
    <property type="entry name" value="HTHLYSR"/>
</dbReference>
<dbReference type="InterPro" id="IPR050389">
    <property type="entry name" value="LysR-type_TF"/>
</dbReference>
<dbReference type="PANTHER" id="PTHR30118:SF15">
    <property type="entry name" value="TRANSCRIPTIONAL REGULATORY PROTEIN"/>
    <property type="match status" value="1"/>
</dbReference>
<dbReference type="SUPFAM" id="SSF46785">
    <property type="entry name" value="Winged helix' DNA-binding domain"/>
    <property type="match status" value="1"/>
</dbReference>
<keyword evidence="7" id="KW-1185">Reference proteome</keyword>
<protein>
    <submittedName>
        <fullName evidence="6">LysR family transcriptional regulator</fullName>
    </submittedName>
</protein>
<sequence>MQKMNLSRVDLNLFVVFDVIYREGNLTRASEQLNLSQPAVSHALGRLRERFDDPLFERSGKGMTPTPLAKAIIGRVRAALQDLESTLTEGLAFDPAQASRVFTLASRDVMEATALPLLMARLQQQAPGIQLRSVRVARRDMESALSSGQIDFAADVLLPVGDDIEHQAIGEEQLVVVMRNGHPLQGSTWNLDAYLSARHVLVSSRAEGPGVEDFALTRLGKVRQVALRCQNYYAAIQVMQQTDLLLTLPHSFARNMAAQLPDYSILSLPLPLAPLELHLYWHRKASRDPAVMWLKEQMAGLIPGAVSGQGNVRAVL</sequence>
<keyword evidence="4" id="KW-0804">Transcription</keyword>
<feature type="domain" description="HTH lysR-type" evidence="5">
    <location>
        <begin position="9"/>
        <end position="66"/>
    </location>
</feature>
<evidence type="ECO:0000256" key="1">
    <source>
        <dbReference type="ARBA" id="ARBA00009437"/>
    </source>
</evidence>
<evidence type="ECO:0000313" key="6">
    <source>
        <dbReference type="EMBL" id="MCT7359152.1"/>
    </source>
</evidence>
<proteinExistence type="inferred from homology"/>
<evidence type="ECO:0000256" key="2">
    <source>
        <dbReference type="ARBA" id="ARBA00023015"/>
    </source>
</evidence>
<evidence type="ECO:0000256" key="3">
    <source>
        <dbReference type="ARBA" id="ARBA00023125"/>
    </source>
</evidence>
<dbReference type="InterPro" id="IPR005119">
    <property type="entry name" value="LysR_subst-bd"/>
</dbReference>
<keyword evidence="3" id="KW-0238">DNA-binding</keyword>
<keyword evidence="2" id="KW-0805">Transcription regulation</keyword>